<comment type="similarity">
    <text evidence="3">Belongs to the FdhD family.</text>
</comment>
<dbReference type="InterPro" id="IPR003786">
    <property type="entry name" value="FdhD"/>
</dbReference>
<dbReference type="NCBIfam" id="TIGR00129">
    <property type="entry name" value="fdhD_narQ"/>
    <property type="match status" value="1"/>
</dbReference>
<dbReference type="GO" id="GO:0006777">
    <property type="term" value="P:Mo-molybdopterin cofactor biosynthetic process"/>
    <property type="evidence" value="ECO:0007669"/>
    <property type="project" value="UniProtKB-UniRule"/>
</dbReference>
<organism evidence="4 5">
    <name type="scientific">Exilibacterium tricleocarpae</name>
    <dbReference type="NCBI Taxonomy" id="2591008"/>
    <lineage>
        <taxon>Bacteria</taxon>
        <taxon>Pseudomonadati</taxon>
        <taxon>Pseudomonadota</taxon>
        <taxon>Gammaproteobacteria</taxon>
        <taxon>Cellvibrionales</taxon>
        <taxon>Cellvibrionaceae</taxon>
        <taxon>Exilibacterium</taxon>
    </lineage>
</organism>
<proteinExistence type="inferred from homology"/>
<dbReference type="GO" id="GO:0005737">
    <property type="term" value="C:cytoplasm"/>
    <property type="evidence" value="ECO:0007669"/>
    <property type="project" value="UniProtKB-SubCell"/>
</dbReference>
<evidence type="ECO:0000313" key="5">
    <source>
        <dbReference type="Proteomes" id="UP000319732"/>
    </source>
</evidence>
<feature type="binding site" evidence="3">
    <location>
        <begin position="261"/>
        <end position="266"/>
    </location>
    <ligand>
        <name>Mo-bis(molybdopterin guanine dinucleotide)</name>
        <dbReference type="ChEBI" id="CHEBI:60539"/>
    </ligand>
</feature>
<dbReference type="SUPFAM" id="SSF53927">
    <property type="entry name" value="Cytidine deaminase-like"/>
    <property type="match status" value="1"/>
</dbReference>
<dbReference type="InterPro" id="IPR016193">
    <property type="entry name" value="Cytidine_deaminase-like"/>
</dbReference>
<dbReference type="Gene3D" id="3.10.20.10">
    <property type="match status" value="1"/>
</dbReference>
<dbReference type="Gene3D" id="3.40.140.10">
    <property type="entry name" value="Cytidine Deaminase, domain 2"/>
    <property type="match status" value="1"/>
</dbReference>
<protein>
    <recommendedName>
        <fullName evidence="3">Sulfur carrier protein FdhD</fullName>
    </recommendedName>
</protein>
<keyword evidence="1 3" id="KW-0963">Cytoplasm</keyword>
<gene>
    <name evidence="3 4" type="primary">fdhD</name>
    <name evidence="4" type="ORF">FKG94_24975</name>
</gene>
<dbReference type="EMBL" id="VHSG01000033">
    <property type="protein sequence ID" value="TQV67785.1"/>
    <property type="molecule type" value="Genomic_DNA"/>
</dbReference>
<feature type="active site" description="Cysteine persulfide intermediate" evidence="3">
    <location>
        <position position="122"/>
    </location>
</feature>
<dbReference type="PANTHER" id="PTHR30592:SF1">
    <property type="entry name" value="SULFUR CARRIER PROTEIN FDHD"/>
    <property type="match status" value="1"/>
</dbReference>
<accession>A0A545SS55</accession>
<evidence type="ECO:0000256" key="2">
    <source>
        <dbReference type="ARBA" id="ARBA00023150"/>
    </source>
</evidence>
<dbReference type="OrthoDB" id="3197277at2"/>
<evidence type="ECO:0000256" key="3">
    <source>
        <dbReference type="HAMAP-Rule" id="MF_00187"/>
    </source>
</evidence>
<comment type="function">
    <text evidence="3">Required for formate dehydrogenase (FDH) activity. Acts as a sulfur carrier protein that transfers sulfur from IscS to the molybdenum cofactor prior to its insertion into FDH.</text>
</comment>
<dbReference type="PIRSF" id="PIRSF015626">
    <property type="entry name" value="FdhD"/>
    <property type="match status" value="1"/>
</dbReference>
<dbReference type="AlphaFoldDB" id="A0A545SS55"/>
<dbReference type="GO" id="GO:0016783">
    <property type="term" value="F:sulfurtransferase activity"/>
    <property type="evidence" value="ECO:0007669"/>
    <property type="project" value="InterPro"/>
</dbReference>
<dbReference type="Proteomes" id="UP000319732">
    <property type="component" value="Unassembled WGS sequence"/>
</dbReference>
<dbReference type="PANTHER" id="PTHR30592">
    <property type="entry name" value="FORMATE DEHYDROGENASE"/>
    <property type="match status" value="1"/>
</dbReference>
<keyword evidence="4" id="KW-0808">Transferase</keyword>
<evidence type="ECO:0000313" key="4">
    <source>
        <dbReference type="EMBL" id="TQV67785.1"/>
    </source>
</evidence>
<dbReference type="RefSeq" id="WP_142929683.1">
    <property type="nucleotide sequence ID" value="NZ_ML660109.1"/>
</dbReference>
<keyword evidence="2 3" id="KW-0501">Molybdenum cofactor biosynthesis</keyword>
<sequence length="272" mass="28523">MSARQPGEGTAPTAAYRRTAVRRWHPQQPAAAPLSEPLAQEAAVALVYNGISHVVMMASPDALEDLALGFSLSEGIVRSTDDIYAVEAHRHPPGHAVNIRISAACMAQLKQRRRNLTGRTGCGLCGTESLEQAVRAPIPVGPACKPSAAAVQQALATLAGAQPLQALTGACHGAAWCDMQGKIHLLREDIGRHNALDKLIGALANTVIDRHQGFALVSSRASYEMVQKATSAGITALVAVSAATALAVELARASGLHLIGFARQGRHTIYTN</sequence>
<reference evidence="4 5" key="1">
    <citation type="submission" date="2019-06" db="EMBL/GenBank/DDBJ databases">
        <title>Whole genome sequence for Cellvibrionaceae sp. R142.</title>
        <authorList>
            <person name="Wang G."/>
        </authorList>
    </citation>
    <scope>NUCLEOTIDE SEQUENCE [LARGE SCALE GENOMIC DNA]</scope>
    <source>
        <strain evidence="4 5">R142</strain>
    </source>
</reference>
<comment type="caution">
    <text evidence="4">The sequence shown here is derived from an EMBL/GenBank/DDBJ whole genome shotgun (WGS) entry which is preliminary data.</text>
</comment>
<dbReference type="GO" id="GO:0097163">
    <property type="term" value="F:sulfur carrier activity"/>
    <property type="evidence" value="ECO:0007669"/>
    <property type="project" value="UniProtKB-UniRule"/>
</dbReference>
<dbReference type="Pfam" id="PF02634">
    <property type="entry name" value="FdhD-NarQ"/>
    <property type="match status" value="1"/>
</dbReference>
<comment type="subcellular location">
    <subcellularLocation>
        <location evidence="3">Cytoplasm</location>
    </subcellularLocation>
</comment>
<evidence type="ECO:0000256" key="1">
    <source>
        <dbReference type="ARBA" id="ARBA00022490"/>
    </source>
</evidence>
<name>A0A545SS55_9GAMM</name>
<keyword evidence="5" id="KW-1185">Reference proteome</keyword>
<dbReference type="HAMAP" id="MF_00187">
    <property type="entry name" value="FdhD"/>
    <property type="match status" value="1"/>
</dbReference>